<name>A0A0C9ZR62_9AGAM</name>
<dbReference type="InParanoid" id="A0A0C9ZR62"/>
<proteinExistence type="predicted"/>
<feature type="non-terminal residue" evidence="2">
    <location>
        <position position="1"/>
    </location>
</feature>
<dbReference type="HOGENOM" id="CLU_824328_0_0_1"/>
<accession>A0A0C9ZR62</accession>
<reference evidence="3" key="2">
    <citation type="submission" date="2015-01" db="EMBL/GenBank/DDBJ databases">
        <title>Evolutionary Origins and Diversification of the Mycorrhizal Mutualists.</title>
        <authorList>
            <consortium name="DOE Joint Genome Institute"/>
            <consortium name="Mycorrhizal Genomics Consortium"/>
            <person name="Kohler A."/>
            <person name="Kuo A."/>
            <person name="Nagy L.G."/>
            <person name="Floudas D."/>
            <person name="Copeland A."/>
            <person name="Barry K.W."/>
            <person name="Cichocki N."/>
            <person name="Veneault-Fourrey C."/>
            <person name="LaButti K."/>
            <person name="Lindquist E.A."/>
            <person name="Lipzen A."/>
            <person name="Lundell T."/>
            <person name="Morin E."/>
            <person name="Murat C."/>
            <person name="Riley R."/>
            <person name="Ohm R."/>
            <person name="Sun H."/>
            <person name="Tunlid A."/>
            <person name="Henrissat B."/>
            <person name="Grigoriev I.V."/>
            <person name="Hibbett D.S."/>
            <person name="Martin F."/>
        </authorList>
    </citation>
    <scope>NUCLEOTIDE SEQUENCE [LARGE SCALE GENOMIC DNA]</scope>
    <source>
        <strain evidence="3">UH-Slu-Lm8-n1</strain>
    </source>
</reference>
<protein>
    <submittedName>
        <fullName evidence="2">Uncharacterized protein</fullName>
    </submittedName>
</protein>
<dbReference type="EMBL" id="KN836622">
    <property type="protein sequence ID" value="KIK31816.1"/>
    <property type="molecule type" value="Genomic_DNA"/>
</dbReference>
<dbReference type="Proteomes" id="UP000054485">
    <property type="component" value="Unassembled WGS sequence"/>
</dbReference>
<sequence>TVYEEAIETLNILLPLGSDPGHSAFMTCMASLCDLAIEDTEDALGCWLRTHGLEVLPDSLFATAAVLFGLVDYRDLTLLLEAQLQQAETNPSEFLPQGGRYFMEDRMHRAQTEVSLFSTAIANLCEVLNTRAIVPKLLPPVNTVGYTSAYEAPSLLDCKRFQPTKDIQDKCRAWLITSSPFQDTVEVGSDASQTPPESPRHHQYPLRHDDQLLSMPRLTNALVGNVKFGTYINASFAETDELLPTDNGNAFTRKEDKTLDELMSVFHILDLKKQRAQAEVDMFSEAIVLNAELEFTDDGTSSGKVTMYDSRLHDDWFDDWVSTSSAPSDTS</sequence>
<dbReference type="AlphaFoldDB" id="A0A0C9ZR62"/>
<evidence type="ECO:0000313" key="3">
    <source>
        <dbReference type="Proteomes" id="UP000054485"/>
    </source>
</evidence>
<reference evidence="2 3" key="1">
    <citation type="submission" date="2014-04" db="EMBL/GenBank/DDBJ databases">
        <authorList>
            <consortium name="DOE Joint Genome Institute"/>
            <person name="Kuo A."/>
            <person name="Ruytinx J."/>
            <person name="Rineau F."/>
            <person name="Colpaert J."/>
            <person name="Kohler A."/>
            <person name="Nagy L.G."/>
            <person name="Floudas D."/>
            <person name="Copeland A."/>
            <person name="Barry K.W."/>
            <person name="Cichocki N."/>
            <person name="Veneault-Fourrey C."/>
            <person name="LaButti K."/>
            <person name="Lindquist E.A."/>
            <person name="Lipzen A."/>
            <person name="Lundell T."/>
            <person name="Morin E."/>
            <person name="Murat C."/>
            <person name="Sun H."/>
            <person name="Tunlid A."/>
            <person name="Henrissat B."/>
            <person name="Grigoriev I.V."/>
            <person name="Hibbett D.S."/>
            <person name="Martin F."/>
            <person name="Nordberg H.P."/>
            <person name="Cantor M.N."/>
            <person name="Hua S.X."/>
        </authorList>
    </citation>
    <scope>NUCLEOTIDE SEQUENCE [LARGE SCALE GENOMIC DNA]</scope>
    <source>
        <strain evidence="2 3">UH-Slu-Lm8-n1</strain>
    </source>
</reference>
<dbReference type="OrthoDB" id="2680550at2759"/>
<organism evidence="2 3">
    <name type="scientific">Suillus luteus UH-Slu-Lm8-n1</name>
    <dbReference type="NCBI Taxonomy" id="930992"/>
    <lineage>
        <taxon>Eukaryota</taxon>
        <taxon>Fungi</taxon>
        <taxon>Dikarya</taxon>
        <taxon>Basidiomycota</taxon>
        <taxon>Agaricomycotina</taxon>
        <taxon>Agaricomycetes</taxon>
        <taxon>Agaricomycetidae</taxon>
        <taxon>Boletales</taxon>
        <taxon>Suillineae</taxon>
        <taxon>Suillaceae</taxon>
        <taxon>Suillus</taxon>
    </lineage>
</organism>
<keyword evidence="3" id="KW-1185">Reference proteome</keyword>
<evidence type="ECO:0000313" key="2">
    <source>
        <dbReference type="EMBL" id="KIK31816.1"/>
    </source>
</evidence>
<feature type="region of interest" description="Disordered" evidence="1">
    <location>
        <begin position="185"/>
        <end position="204"/>
    </location>
</feature>
<evidence type="ECO:0000256" key="1">
    <source>
        <dbReference type="SAM" id="MobiDB-lite"/>
    </source>
</evidence>
<gene>
    <name evidence="2" type="ORF">CY34DRAFT_111229</name>
</gene>